<dbReference type="Gene3D" id="3.40.50.2300">
    <property type="match status" value="1"/>
</dbReference>
<dbReference type="Proteomes" id="UP000664417">
    <property type="component" value="Unassembled WGS sequence"/>
</dbReference>
<feature type="coiled-coil region" evidence="8">
    <location>
        <begin position="1270"/>
        <end position="1300"/>
    </location>
</feature>
<keyword evidence="5" id="KW-0418">Kinase</keyword>
<dbReference type="InterPro" id="IPR011123">
    <property type="entry name" value="Y_Y_Y"/>
</dbReference>
<evidence type="ECO:0000256" key="5">
    <source>
        <dbReference type="ARBA" id="ARBA00022777"/>
    </source>
</evidence>
<dbReference type="Pfam" id="PF00512">
    <property type="entry name" value="HisKA"/>
    <property type="match status" value="1"/>
</dbReference>
<accession>A0A8J7QC99</accession>
<dbReference type="InterPro" id="IPR011110">
    <property type="entry name" value="Reg_prop"/>
</dbReference>
<dbReference type="SMART" id="SM00387">
    <property type="entry name" value="HATPase_c"/>
    <property type="match status" value="2"/>
</dbReference>
<dbReference type="InterPro" id="IPR005467">
    <property type="entry name" value="His_kinase_dom"/>
</dbReference>
<dbReference type="GO" id="GO:0000155">
    <property type="term" value="F:phosphorelay sensor kinase activity"/>
    <property type="evidence" value="ECO:0007669"/>
    <property type="project" value="InterPro"/>
</dbReference>
<sequence>MTNNVTRFVKRLPQFLIAACRATLCLALLFGFAPVAAKEQQLIRFQRFGKNEGLSQLTIFDLYQDSEGLLWIATEDGLNLFDGYQFQVFRHQPRLEGSLTSSYVIAVTQDQDGMLWVVVPESGLDRLDPRQGTVTHHALPADLPLIPLSLKQTSVQMDDAGRLWIASVNGVIYFDTRRQTWHELSTLTGGLNESQKQALFESTAAGFNAIHGDGSRLFLGGPNGLLVLSFSGEQLTDSTVIPLSTDDGVSAAVLALERENDEVLWIGTDRGLYEMPLTGSLGVGLQRKRNLEGLAEVRFLAWDHDDFLWLGSANALFQYNPNSEQVLRIRSQEDRSREFSEDGLTGLWVDRVGNLWVGTLNALYLYSEQSKRFTTFSHDPNDPASLSHPFVWSFLEDRPGYLWVGTGDGLDYFDLFTYRVEHFSHDPNDPTTIAEGMVRCLARDAEENLWVGTRNGLSLRRAQQQGFETFRHDPEQDTSLSHDFVLALLADQGGVVWAGTRHGLSRYQRETNDFKVYHHDAEDDLTLSDSMITALVDDRPGRIWVGTVRGLNRMDTHTGRVRRFFHDIHNPNSLSHNTVTAFHKGRDGSLWVGTLAGLNKLMDPREGVFRYYGRRDGFPNETIYAVVEDQRGDLWISTNMGIVLFEPEQETIRTFDVYDGLQANEFSVGSGYRNAGGSIFFGGAGGFNQFAASKVREDVSHQPTVFSWWRNGPVLSSAERNGAFRPIAQYQDVWQLNPEDRYLAVSFAALYYSRSDNIRYAYRLKGYDPDWIYADPSRREAVYAELPPGEYEMEVKATNWNGDWGEVTRKPIQVLPFWYESVVTRLLAMLLLLGLVGSVTLYASRAYINEKQLRARLLEMDRLKDQFLANTSHELRTPLNGIIGLTESLLDGVAGEPNTVMRKNLKMIISSGRRLARLVDDILDYSRLQRHGLELRLFPTDLHRTAESVFSIVKGLVGGKPLELQNEIPDNFPPVLADANRLQQILYNLLGNSVKFTEQGVIRLHAQVNGERVIVHVSDTGCGIDPSQQEVIFQSFQQADGHTARIHTGTGIGLAVTKQLVELHGGVISVDSELGRGATFSFTLALAEGGETSSEAPTERVAQHTYLPPHTPDGQTLSFGTRTIGLQSPMQPGSPNILLVDDNDVNRAVLVNHLSMRNFNLTEAKDGKEALKILEENQDFHIVLLDIMMPDLSGYDVCAKIRERFSMQELPIIFLTAKNQPDDLVRAFKIGGNDFLSKPVSKPELLARIRTHLDLMYINRNLENLVRERTAALQQRNLDLNQKYRELESLNQIVQAINREVASERVLETLLNQVFNMFSGVDRALIILFDRAIHEFSVSAALHYPASIFSQSLDETRFALLLSRDPAQLKEPVFLGDPDRSELDWWPFQPPRAVMVMPLWLEGRLAGGLLLESLANEKAFSKKDLERLNLFRDHTLTALIRLRTLTDLMNAQTAVIRNAHQAGMAELARYVLHNMGNNLNGLSVSCHLIEERLGNRRWLVGLQRLVENLSREKERLPAFLAEEGGTARLIGGLEAVVKAAEEQLDVIGRESRAINEKVDQTNAAIRQQWQRMGSRVLKESTDLNVLVQEALGLDWYLYQKNQITVARELHPVPKVAIERSRTLRTLLCLFENARESVVSKHGESGGRITLVTQADENWVVFQLKDNGVGLDQDSLERVYQQGYSTKPGREGFGLHYAAAAMKDGGGKISIANNEGDGVTVTLSFSRAMPSETQETEIVESASATPPDEIK</sequence>
<dbReference type="InterPro" id="IPR029016">
    <property type="entry name" value="GAF-like_dom_sf"/>
</dbReference>
<dbReference type="InterPro" id="IPR004358">
    <property type="entry name" value="Sig_transdc_His_kin-like_C"/>
</dbReference>
<evidence type="ECO:0000256" key="7">
    <source>
        <dbReference type="PROSITE-ProRule" id="PRU00169"/>
    </source>
</evidence>
<evidence type="ECO:0000259" key="10">
    <source>
        <dbReference type="PROSITE" id="PS50109"/>
    </source>
</evidence>
<evidence type="ECO:0000256" key="3">
    <source>
        <dbReference type="ARBA" id="ARBA00022553"/>
    </source>
</evidence>
<dbReference type="SUPFAM" id="SSF55874">
    <property type="entry name" value="ATPase domain of HSP90 chaperone/DNA topoisomerase II/histidine kinase"/>
    <property type="match status" value="2"/>
</dbReference>
<comment type="catalytic activity">
    <reaction evidence="1">
        <text>ATP + protein L-histidine = ADP + protein N-phospho-L-histidine.</text>
        <dbReference type="EC" id="2.7.13.3"/>
    </reaction>
</comment>
<dbReference type="InterPro" id="IPR003661">
    <property type="entry name" value="HisK_dim/P_dom"/>
</dbReference>
<dbReference type="InterPro" id="IPR011006">
    <property type="entry name" value="CheY-like_superfamily"/>
</dbReference>
<dbReference type="Gene3D" id="2.60.40.10">
    <property type="entry name" value="Immunoglobulins"/>
    <property type="match status" value="1"/>
</dbReference>
<evidence type="ECO:0000256" key="2">
    <source>
        <dbReference type="ARBA" id="ARBA00012438"/>
    </source>
</evidence>
<feature type="domain" description="Histidine kinase" evidence="10">
    <location>
        <begin position="870"/>
        <end position="1088"/>
    </location>
</feature>
<dbReference type="Pfam" id="PF00072">
    <property type="entry name" value="Response_reg"/>
    <property type="match status" value="1"/>
</dbReference>
<feature type="modified residue" description="4-aspartylphosphate" evidence="7">
    <location>
        <position position="1186"/>
    </location>
</feature>
<evidence type="ECO:0000256" key="6">
    <source>
        <dbReference type="ARBA" id="ARBA00023012"/>
    </source>
</evidence>
<organism evidence="12 13">
    <name type="scientific">Acanthopleuribacter pedis</name>
    <dbReference type="NCBI Taxonomy" id="442870"/>
    <lineage>
        <taxon>Bacteria</taxon>
        <taxon>Pseudomonadati</taxon>
        <taxon>Acidobacteriota</taxon>
        <taxon>Holophagae</taxon>
        <taxon>Acanthopleuribacterales</taxon>
        <taxon>Acanthopleuribacteraceae</taxon>
        <taxon>Acanthopleuribacter</taxon>
    </lineage>
</organism>
<reference evidence="12" key="1">
    <citation type="submission" date="2021-03" db="EMBL/GenBank/DDBJ databases">
        <authorList>
            <person name="Wang G."/>
        </authorList>
    </citation>
    <scope>NUCLEOTIDE SEQUENCE</scope>
    <source>
        <strain evidence="12">KCTC 12899</strain>
    </source>
</reference>
<keyword evidence="4" id="KW-0808">Transferase</keyword>
<dbReference type="Gene3D" id="1.10.287.130">
    <property type="match status" value="1"/>
</dbReference>
<evidence type="ECO:0000256" key="4">
    <source>
        <dbReference type="ARBA" id="ARBA00022679"/>
    </source>
</evidence>
<dbReference type="PANTHER" id="PTHR43547">
    <property type="entry name" value="TWO-COMPONENT HISTIDINE KINASE"/>
    <property type="match status" value="1"/>
</dbReference>
<keyword evidence="8" id="KW-0175">Coiled coil</keyword>
<dbReference type="CDD" id="cd16922">
    <property type="entry name" value="HATPase_EvgS-ArcB-TorS-like"/>
    <property type="match status" value="1"/>
</dbReference>
<dbReference type="FunFam" id="1.10.287.130:FF:000001">
    <property type="entry name" value="Two-component sensor histidine kinase"/>
    <property type="match status" value="1"/>
</dbReference>
<dbReference type="FunFam" id="3.30.565.10:FF:000010">
    <property type="entry name" value="Sensor histidine kinase RcsC"/>
    <property type="match status" value="1"/>
</dbReference>
<name>A0A8J7QC99_9BACT</name>
<evidence type="ECO:0000256" key="9">
    <source>
        <dbReference type="SAM" id="MobiDB-lite"/>
    </source>
</evidence>
<dbReference type="PROSITE" id="PS50109">
    <property type="entry name" value="HIS_KIN"/>
    <property type="match status" value="2"/>
</dbReference>
<gene>
    <name evidence="12" type="ORF">J3U88_25230</name>
</gene>
<proteinExistence type="predicted"/>
<evidence type="ECO:0000256" key="8">
    <source>
        <dbReference type="SAM" id="Coils"/>
    </source>
</evidence>
<dbReference type="InterPro" id="IPR001789">
    <property type="entry name" value="Sig_transdc_resp-reg_receiver"/>
</dbReference>
<dbReference type="SUPFAM" id="SSF55781">
    <property type="entry name" value="GAF domain-like"/>
    <property type="match status" value="1"/>
</dbReference>
<feature type="region of interest" description="Disordered" evidence="9">
    <location>
        <begin position="1729"/>
        <end position="1750"/>
    </location>
</feature>
<keyword evidence="13" id="KW-1185">Reference proteome</keyword>
<dbReference type="InterPro" id="IPR036890">
    <property type="entry name" value="HATPase_C_sf"/>
</dbReference>
<dbReference type="SUPFAM" id="SSF52172">
    <property type="entry name" value="CheY-like"/>
    <property type="match status" value="1"/>
</dbReference>
<dbReference type="CDD" id="cd17574">
    <property type="entry name" value="REC_OmpR"/>
    <property type="match status" value="1"/>
</dbReference>
<dbReference type="Gene3D" id="3.30.565.10">
    <property type="entry name" value="Histidine kinase-like ATPase, C-terminal domain"/>
    <property type="match status" value="2"/>
</dbReference>
<dbReference type="InterPro" id="IPR013783">
    <property type="entry name" value="Ig-like_fold"/>
</dbReference>
<dbReference type="EMBL" id="JAFREP010000028">
    <property type="protein sequence ID" value="MBO1321807.1"/>
    <property type="molecule type" value="Genomic_DNA"/>
</dbReference>
<dbReference type="InterPro" id="IPR036097">
    <property type="entry name" value="HisK_dim/P_sf"/>
</dbReference>
<dbReference type="SUPFAM" id="SSF47384">
    <property type="entry name" value="Homodimeric domain of signal transducing histidine kinase"/>
    <property type="match status" value="1"/>
</dbReference>
<dbReference type="SMART" id="SM00388">
    <property type="entry name" value="HisKA"/>
    <property type="match status" value="1"/>
</dbReference>
<evidence type="ECO:0000313" key="13">
    <source>
        <dbReference type="Proteomes" id="UP000664417"/>
    </source>
</evidence>
<protein>
    <recommendedName>
        <fullName evidence="2">histidine kinase</fullName>
        <ecNumber evidence="2">2.7.13.3</ecNumber>
    </recommendedName>
</protein>
<dbReference type="CDD" id="cd00082">
    <property type="entry name" value="HisKA"/>
    <property type="match status" value="1"/>
</dbReference>
<keyword evidence="3 7" id="KW-0597">Phosphoprotein</keyword>
<dbReference type="RefSeq" id="WP_207861780.1">
    <property type="nucleotide sequence ID" value="NZ_JAFREP010000028.1"/>
</dbReference>
<evidence type="ECO:0000313" key="12">
    <source>
        <dbReference type="EMBL" id="MBO1321807.1"/>
    </source>
</evidence>
<evidence type="ECO:0000256" key="1">
    <source>
        <dbReference type="ARBA" id="ARBA00000085"/>
    </source>
</evidence>
<dbReference type="PANTHER" id="PTHR43547:SF2">
    <property type="entry name" value="HYBRID SIGNAL TRANSDUCTION HISTIDINE KINASE C"/>
    <property type="match status" value="1"/>
</dbReference>
<evidence type="ECO:0000259" key="11">
    <source>
        <dbReference type="PROSITE" id="PS50110"/>
    </source>
</evidence>
<dbReference type="EC" id="2.7.13.3" evidence="2"/>
<dbReference type="Gene3D" id="3.30.450.40">
    <property type="match status" value="1"/>
</dbReference>
<dbReference type="InterPro" id="IPR015943">
    <property type="entry name" value="WD40/YVTN_repeat-like_dom_sf"/>
</dbReference>
<dbReference type="PRINTS" id="PR00344">
    <property type="entry name" value="BCTRLSENSOR"/>
</dbReference>
<dbReference type="Pfam" id="PF02518">
    <property type="entry name" value="HATPase_c"/>
    <property type="match status" value="2"/>
</dbReference>
<dbReference type="InterPro" id="IPR003594">
    <property type="entry name" value="HATPase_dom"/>
</dbReference>
<comment type="caution">
    <text evidence="12">The sequence shown here is derived from an EMBL/GenBank/DDBJ whole genome shotgun (WGS) entry which is preliminary data.</text>
</comment>
<dbReference type="SUPFAM" id="SSF63829">
    <property type="entry name" value="Calcium-dependent phosphotriesterase"/>
    <property type="match status" value="3"/>
</dbReference>
<dbReference type="Pfam" id="PF07495">
    <property type="entry name" value="Y_Y_Y"/>
    <property type="match status" value="1"/>
</dbReference>
<dbReference type="SMART" id="SM00448">
    <property type="entry name" value="REC"/>
    <property type="match status" value="1"/>
</dbReference>
<feature type="domain" description="Response regulatory" evidence="11">
    <location>
        <begin position="1136"/>
        <end position="1253"/>
    </location>
</feature>
<dbReference type="Pfam" id="PF07494">
    <property type="entry name" value="Reg_prop"/>
    <property type="match status" value="5"/>
</dbReference>
<dbReference type="PROSITE" id="PS50110">
    <property type="entry name" value="RESPONSE_REGULATORY"/>
    <property type="match status" value="1"/>
</dbReference>
<feature type="domain" description="Histidine kinase" evidence="10">
    <location>
        <begin position="1554"/>
        <end position="1728"/>
    </location>
</feature>
<keyword evidence="6" id="KW-0902">Two-component regulatory system</keyword>
<dbReference type="Gene3D" id="2.130.10.10">
    <property type="entry name" value="YVTN repeat-like/Quinoprotein amine dehydrogenase"/>
    <property type="match status" value="3"/>
</dbReference>